<evidence type="ECO:0000256" key="2">
    <source>
        <dbReference type="SAM" id="Phobius"/>
    </source>
</evidence>
<feature type="compositionally biased region" description="Polar residues" evidence="1">
    <location>
        <begin position="645"/>
        <end position="663"/>
    </location>
</feature>
<dbReference type="Proteomes" id="UP000265560">
    <property type="component" value="Chromosome"/>
</dbReference>
<evidence type="ECO:0000256" key="1">
    <source>
        <dbReference type="SAM" id="MobiDB-lite"/>
    </source>
</evidence>
<accession>A0A385Z1D5</accession>
<keyword evidence="2" id="KW-1133">Transmembrane helix</keyword>
<sequence length="673" mass="69574">MDRMLKTSQPLPSRQRGMATILIILLAGMALTVTALGVMHAVRGSQEKLVALHASTHAQAGAWAGVEIFRSYLEQLDASALGALLADDVVDMRIGERTLLAKIVANQAPTPGASDPSYRITANIRNEDSAARAATTLQAVFAITPLNPGQTNTREPWDGALNSFNDLDLRGGIDVKGGDGAKINVQGKVTLNNGSLTGIKTLQATDDIRIGGDTLIEELFSNADIFLENAASSLKASAVENVTITSSGTQGLINANGDVSLQGGQTGVVNALGSIFAQSDTPHGELTAGQRIEMNGGSSGQNNAVGDVRISGGAANTVNSQANVSCSGGSAGTINASGNVSCASAAQINAPVPVSIVLMAPLQPFTLPKPNVDAFELQALANYVFEIEGGKKKVTVRNVNGIPGGVYFLGRYPTPNNDRNDYLCQEVGVDGLCTLPVAATDSRTICQGDSLQSGCFDYADNTWRVRGRSLAPGVMWFAGNLLLGSGSTDGSMFYNGFIATGNIETAASFRSQALNFAGYPVVCANQDPLNRTLLFADLFPSNFCDTATQSLIANSLGNVALLAGGYVDSSFSGGDIALGAASETFGSLVAGNLLLTDGDSTVHGHVTAAGQGSGGSNTFAGNTVIDLRNLPQSFNPGAIPDMSGSGEQTCQTDCEPSDGSQSSQAKLLWSRYL</sequence>
<name>A0A385Z1D5_9PSED</name>
<gene>
    <name evidence="3" type="ORF">D3880_03070</name>
</gene>
<keyword evidence="2" id="KW-0812">Transmembrane</keyword>
<evidence type="ECO:0008006" key="5">
    <source>
        <dbReference type="Google" id="ProtNLM"/>
    </source>
</evidence>
<dbReference type="KEGG" id="pcav:D3880_03070"/>
<feature type="region of interest" description="Disordered" evidence="1">
    <location>
        <begin position="636"/>
        <end position="663"/>
    </location>
</feature>
<organism evidence="3 4">
    <name type="scientific">Pseudomonas cavernae</name>
    <dbReference type="NCBI Taxonomy" id="2320867"/>
    <lineage>
        <taxon>Bacteria</taxon>
        <taxon>Pseudomonadati</taxon>
        <taxon>Pseudomonadota</taxon>
        <taxon>Gammaproteobacteria</taxon>
        <taxon>Pseudomonadales</taxon>
        <taxon>Pseudomonadaceae</taxon>
        <taxon>Pseudomonas</taxon>
    </lineage>
</organism>
<evidence type="ECO:0000313" key="3">
    <source>
        <dbReference type="EMBL" id="AYC31432.1"/>
    </source>
</evidence>
<keyword evidence="4" id="KW-1185">Reference proteome</keyword>
<reference evidence="4" key="1">
    <citation type="submission" date="2018-09" db="EMBL/GenBank/DDBJ databases">
        <authorList>
            <person name="Zhu H."/>
        </authorList>
    </citation>
    <scope>NUCLEOTIDE SEQUENCE [LARGE SCALE GENOMIC DNA]</scope>
    <source>
        <strain evidence="4">K2W31S-8</strain>
    </source>
</reference>
<feature type="transmembrane region" description="Helical" evidence="2">
    <location>
        <begin position="21"/>
        <end position="42"/>
    </location>
</feature>
<dbReference type="EMBL" id="CP032419">
    <property type="protein sequence ID" value="AYC31432.1"/>
    <property type="molecule type" value="Genomic_DNA"/>
</dbReference>
<protein>
    <recommendedName>
        <fullName evidence="5">DUF342 domain-containing protein</fullName>
    </recommendedName>
</protein>
<proteinExistence type="predicted"/>
<dbReference type="OrthoDB" id="6232704at2"/>
<dbReference type="AlphaFoldDB" id="A0A385Z1D5"/>
<keyword evidence="2" id="KW-0472">Membrane</keyword>
<evidence type="ECO:0000313" key="4">
    <source>
        <dbReference type="Proteomes" id="UP000265560"/>
    </source>
</evidence>